<evidence type="ECO:0000256" key="1">
    <source>
        <dbReference type="ARBA" id="ARBA00009437"/>
    </source>
</evidence>
<comment type="similarity">
    <text evidence="1">Belongs to the LysR transcriptional regulatory family.</text>
</comment>
<dbReference type="EMBL" id="CABPSI010000001">
    <property type="protein sequence ID" value="VVD76940.1"/>
    <property type="molecule type" value="Genomic_DNA"/>
</dbReference>
<evidence type="ECO:0000313" key="6">
    <source>
        <dbReference type="EMBL" id="VVD76940.1"/>
    </source>
</evidence>
<dbReference type="PANTHER" id="PTHR30126:SF2">
    <property type="entry name" value="HTH-TYPE TRANSCRIPTIONAL REGULATOR YJIE"/>
    <property type="match status" value="1"/>
</dbReference>
<dbReference type="SUPFAM" id="SSF46785">
    <property type="entry name" value="Winged helix' DNA-binding domain"/>
    <property type="match status" value="1"/>
</dbReference>
<keyword evidence="7" id="KW-1185">Reference proteome</keyword>
<feature type="domain" description="HTH lysR-type" evidence="5">
    <location>
        <begin position="1"/>
        <end position="58"/>
    </location>
</feature>
<dbReference type="InterPro" id="IPR036388">
    <property type="entry name" value="WH-like_DNA-bd_sf"/>
</dbReference>
<evidence type="ECO:0000256" key="2">
    <source>
        <dbReference type="ARBA" id="ARBA00023015"/>
    </source>
</evidence>
<dbReference type="AlphaFoldDB" id="A0A5E4SMR7"/>
<keyword evidence="3" id="KW-0238">DNA-binding</keyword>
<dbReference type="GO" id="GO:0003700">
    <property type="term" value="F:DNA-binding transcription factor activity"/>
    <property type="evidence" value="ECO:0007669"/>
    <property type="project" value="InterPro"/>
</dbReference>
<accession>A0A5E4SMR7</accession>
<keyword evidence="2" id="KW-0805">Transcription regulation</keyword>
<dbReference type="Pfam" id="PF00126">
    <property type="entry name" value="HTH_1"/>
    <property type="match status" value="1"/>
</dbReference>
<reference evidence="6 7" key="1">
    <citation type="submission" date="2019-08" db="EMBL/GenBank/DDBJ databases">
        <authorList>
            <person name="Peeters C."/>
        </authorList>
    </citation>
    <scope>NUCLEOTIDE SEQUENCE [LARGE SCALE GENOMIC DNA]</scope>
    <source>
        <strain evidence="6 7">LMG 31115</strain>
    </source>
</reference>
<protein>
    <submittedName>
        <fullName evidence="6">HTH-type transcriptional regulator YjiE</fullName>
    </submittedName>
</protein>
<name>A0A5E4SMR7_9BURK</name>
<dbReference type="Gene3D" id="1.10.10.10">
    <property type="entry name" value="Winged helix-like DNA-binding domain superfamily/Winged helix DNA-binding domain"/>
    <property type="match status" value="1"/>
</dbReference>
<proteinExistence type="inferred from homology"/>
<evidence type="ECO:0000259" key="5">
    <source>
        <dbReference type="PROSITE" id="PS50931"/>
    </source>
</evidence>
<dbReference type="PANTHER" id="PTHR30126">
    <property type="entry name" value="HTH-TYPE TRANSCRIPTIONAL REGULATOR"/>
    <property type="match status" value="1"/>
</dbReference>
<dbReference type="RefSeq" id="WP_150683029.1">
    <property type="nucleotide sequence ID" value="NZ_CABPSI010000001.1"/>
</dbReference>
<dbReference type="GO" id="GO:0000976">
    <property type="term" value="F:transcription cis-regulatory region binding"/>
    <property type="evidence" value="ECO:0007669"/>
    <property type="project" value="TreeGrafter"/>
</dbReference>
<sequence>MELRLLEDFLAVARLRNFSQACVARHMTQSALSRRIKALELWYGVPLIDRTTYPVMLTSAGAAFLPLAEQIVADLYRSRREAIASREAAGGTLKFAMPHSLAIYFFPNWWREQRHDAAQRASVVAADLDECVDLLLSGACQFALCYCHPRIPNLLAKSSLRGMQVGQTTLVPVSALTADGAPRYPLPPKDGGALPLLAYSSDSFLGKVTAALHAELETRFPLALRYESALVEALKVEALLGEGVAWLPEGMIETELRAGTLGIVGEPDSAARLEIWLFASNTFVPHGRGDEPSFLRELRRSGAVDDLGSATATGVDDTA</sequence>
<dbReference type="InterPro" id="IPR005119">
    <property type="entry name" value="LysR_subst-bd"/>
</dbReference>
<evidence type="ECO:0000256" key="3">
    <source>
        <dbReference type="ARBA" id="ARBA00023125"/>
    </source>
</evidence>
<gene>
    <name evidence="6" type="primary">yjiE_3</name>
    <name evidence="6" type="ORF">PIN31115_00911</name>
</gene>
<evidence type="ECO:0000256" key="4">
    <source>
        <dbReference type="ARBA" id="ARBA00023163"/>
    </source>
</evidence>
<dbReference type="SUPFAM" id="SSF53850">
    <property type="entry name" value="Periplasmic binding protein-like II"/>
    <property type="match status" value="1"/>
</dbReference>
<dbReference type="Pfam" id="PF03466">
    <property type="entry name" value="LysR_substrate"/>
    <property type="match status" value="1"/>
</dbReference>
<dbReference type="PROSITE" id="PS50931">
    <property type="entry name" value="HTH_LYSR"/>
    <property type="match status" value="1"/>
</dbReference>
<dbReference type="InterPro" id="IPR000847">
    <property type="entry name" value="LysR_HTH_N"/>
</dbReference>
<dbReference type="Proteomes" id="UP000333828">
    <property type="component" value="Unassembled WGS sequence"/>
</dbReference>
<evidence type="ECO:0000313" key="7">
    <source>
        <dbReference type="Proteomes" id="UP000333828"/>
    </source>
</evidence>
<organism evidence="6 7">
    <name type="scientific">Pandoraea iniqua</name>
    <dbReference type="NCBI Taxonomy" id="2508288"/>
    <lineage>
        <taxon>Bacteria</taxon>
        <taxon>Pseudomonadati</taxon>
        <taxon>Pseudomonadota</taxon>
        <taxon>Betaproteobacteria</taxon>
        <taxon>Burkholderiales</taxon>
        <taxon>Burkholderiaceae</taxon>
        <taxon>Pandoraea</taxon>
    </lineage>
</organism>
<keyword evidence="4" id="KW-0804">Transcription</keyword>
<dbReference type="InterPro" id="IPR036390">
    <property type="entry name" value="WH_DNA-bd_sf"/>
</dbReference>